<evidence type="ECO:0000259" key="3">
    <source>
        <dbReference type="PROSITE" id="PS50010"/>
    </source>
</evidence>
<dbReference type="Gene3D" id="2.30.29.30">
    <property type="entry name" value="Pleckstrin-homology domain (PH domain)/Phosphotyrosine-binding domain (PTB)"/>
    <property type="match status" value="1"/>
</dbReference>
<dbReference type="InterPro" id="IPR001849">
    <property type="entry name" value="PH_domain"/>
</dbReference>
<dbReference type="PANTHER" id="PTHR46572:SF1">
    <property type="entry name" value="RHO1 GUANINE NUCLEOTIDE EXCHANGE FACTOR TUS1"/>
    <property type="match status" value="1"/>
</dbReference>
<evidence type="ECO:0000256" key="1">
    <source>
        <dbReference type="SAM" id="MobiDB-lite"/>
    </source>
</evidence>
<dbReference type="SMART" id="SM00233">
    <property type="entry name" value="PH"/>
    <property type="match status" value="1"/>
</dbReference>
<evidence type="ECO:0008006" key="6">
    <source>
        <dbReference type="Google" id="ProtNLM"/>
    </source>
</evidence>
<dbReference type="InterPro" id="IPR000219">
    <property type="entry name" value="DH_dom"/>
</dbReference>
<evidence type="ECO:0000313" key="5">
    <source>
        <dbReference type="Proteomes" id="UP000800200"/>
    </source>
</evidence>
<dbReference type="AlphaFoldDB" id="A0A6A6E2E7"/>
<dbReference type="OrthoDB" id="5365701at2759"/>
<dbReference type="PROSITE" id="PS50003">
    <property type="entry name" value="PH_DOMAIN"/>
    <property type="match status" value="1"/>
</dbReference>
<dbReference type="PROSITE" id="PS50010">
    <property type="entry name" value="DH_2"/>
    <property type="match status" value="1"/>
</dbReference>
<dbReference type="InterPro" id="IPR035899">
    <property type="entry name" value="DBL_dom_sf"/>
</dbReference>
<feature type="compositionally biased region" description="Pro residues" evidence="1">
    <location>
        <begin position="366"/>
        <end position="378"/>
    </location>
</feature>
<dbReference type="Gene3D" id="1.20.900.10">
    <property type="entry name" value="Dbl homology (DH) domain"/>
    <property type="match status" value="1"/>
</dbReference>
<accession>A0A6A6E2E7</accession>
<feature type="compositionally biased region" description="Acidic residues" evidence="1">
    <location>
        <begin position="285"/>
        <end position="299"/>
    </location>
</feature>
<dbReference type="EMBL" id="ML994637">
    <property type="protein sequence ID" value="KAF2184658.1"/>
    <property type="molecule type" value="Genomic_DNA"/>
</dbReference>
<dbReference type="Pfam" id="PF00621">
    <property type="entry name" value="RhoGEF"/>
    <property type="match status" value="1"/>
</dbReference>
<organism evidence="4 5">
    <name type="scientific">Zopfia rhizophila CBS 207.26</name>
    <dbReference type="NCBI Taxonomy" id="1314779"/>
    <lineage>
        <taxon>Eukaryota</taxon>
        <taxon>Fungi</taxon>
        <taxon>Dikarya</taxon>
        <taxon>Ascomycota</taxon>
        <taxon>Pezizomycotina</taxon>
        <taxon>Dothideomycetes</taxon>
        <taxon>Dothideomycetes incertae sedis</taxon>
        <taxon>Zopfiaceae</taxon>
        <taxon>Zopfia</taxon>
    </lineage>
</organism>
<dbReference type="PANTHER" id="PTHR46572">
    <property type="entry name" value="RHO1 GDP-GTP EXCHANGE PROTEIN 1-RELATED"/>
    <property type="match status" value="1"/>
</dbReference>
<dbReference type="GO" id="GO:0005085">
    <property type="term" value="F:guanyl-nucleotide exchange factor activity"/>
    <property type="evidence" value="ECO:0007669"/>
    <property type="project" value="InterPro"/>
</dbReference>
<reference evidence="4" key="1">
    <citation type="journal article" date="2020" name="Stud. Mycol.">
        <title>101 Dothideomycetes genomes: a test case for predicting lifestyles and emergence of pathogens.</title>
        <authorList>
            <person name="Haridas S."/>
            <person name="Albert R."/>
            <person name="Binder M."/>
            <person name="Bloem J."/>
            <person name="Labutti K."/>
            <person name="Salamov A."/>
            <person name="Andreopoulos B."/>
            <person name="Baker S."/>
            <person name="Barry K."/>
            <person name="Bills G."/>
            <person name="Bluhm B."/>
            <person name="Cannon C."/>
            <person name="Castanera R."/>
            <person name="Culley D."/>
            <person name="Daum C."/>
            <person name="Ezra D."/>
            <person name="Gonzalez J."/>
            <person name="Henrissat B."/>
            <person name="Kuo A."/>
            <person name="Liang C."/>
            <person name="Lipzen A."/>
            <person name="Lutzoni F."/>
            <person name="Magnuson J."/>
            <person name="Mondo S."/>
            <person name="Nolan M."/>
            <person name="Ohm R."/>
            <person name="Pangilinan J."/>
            <person name="Park H.-J."/>
            <person name="Ramirez L."/>
            <person name="Alfaro M."/>
            <person name="Sun H."/>
            <person name="Tritt A."/>
            <person name="Yoshinaga Y."/>
            <person name="Zwiers L.-H."/>
            <person name="Turgeon B."/>
            <person name="Goodwin S."/>
            <person name="Spatafora J."/>
            <person name="Crous P."/>
            <person name="Grigoriev I."/>
        </authorList>
    </citation>
    <scope>NUCLEOTIDE SEQUENCE</scope>
    <source>
        <strain evidence="4">CBS 207.26</strain>
    </source>
</reference>
<feature type="domain" description="DH" evidence="3">
    <location>
        <begin position="466"/>
        <end position="607"/>
    </location>
</feature>
<evidence type="ECO:0000259" key="2">
    <source>
        <dbReference type="PROSITE" id="PS50003"/>
    </source>
</evidence>
<dbReference type="InterPro" id="IPR052233">
    <property type="entry name" value="Rho-type_GEFs"/>
</dbReference>
<protein>
    <recommendedName>
        <fullName evidence="6">PH domain-containing protein</fullName>
    </recommendedName>
</protein>
<dbReference type="SUPFAM" id="SSF48065">
    <property type="entry name" value="DBL homology domain (DH-domain)"/>
    <property type="match status" value="1"/>
</dbReference>
<dbReference type="InterPro" id="IPR011993">
    <property type="entry name" value="PH-like_dom_sf"/>
</dbReference>
<dbReference type="Proteomes" id="UP000800200">
    <property type="component" value="Unassembled WGS sequence"/>
</dbReference>
<feature type="compositionally biased region" description="Polar residues" evidence="1">
    <location>
        <begin position="384"/>
        <end position="401"/>
    </location>
</feature>
<sequence>METVSAAIGVMVAIPQCITTAKELYDLRSRYKDASVLITAIYSESMVIAASLSQVQTLLQDDALQDKPELHETFDRALTGCRVVYGCLEEEVRELAQKAQSEELGRVDRVRYLLKEETFKELLQQIRGQQSALSLLIQGLQMESIAEIRKLVQNNSVTLEKVATRSKSLRLSHPSVRVPNSIFDKDSNPKNLSDAQSILSQAEFTFDDEVVNSRAYRRAMALATTRAEGKEPVVEVIDGGLINLNSYNDATVVGEEQVLPEAVLEDLDSVDLAPVLSEEQKEGNEETPETEDASEEEGAEDHADLLSSLERNLLPFMPPMPSTTPKPVILTTEADPPKSEENDSLSAPSKARLAPGPLHNQDLDENPPPLPPRRPSQPPYTDGRSVTPSSNKRSSLSGDSASVFSAPSVISNASTSSQTLSESLPTPDEPSVGGKRITKFRRIFYEPVVKKWPVLEKHLEIITIGEQLAPLHRQYLLGTMTGQISQKSFATCSPTIFEAWARKSHALYRTYCQRVPHAYSAIRLTLHTDPKFSTFIGTLGLSIVWFGKSWEDYLCLPITQLDLYNDKLEQLISLTHTVATPAAKKDEPRLKGALEIVQRLPSSCQKLMEESRKREEVQSLYRRIHTLDSSHLAQLNLVDATRKIIHQGGLAIKVNGHGSWQAIHAVLLDNYLFWGKVKPPKSWKRQDGKKTRSVLMEEQPIPISDLEIILPDNDSQFQRATIMDDVPRGSVLYQLFVKDKNSSFQPHTFGAFELSERQEWADQLNTATIAHATQVAT</sequence>
<feature type="domain" description="PH" evidence="2">
    <location>
        <begin position="643"/>
        <end position="769"/>
    </location>
</feature>
<dbReference type="SUPFAM" id="SSF50729">
    <property type="entry name" value="PH domain-like"/>
    <property type="match status" value="1"/>
</dbReference>
<evidence type="ECO:0000313" key="4">
    <source>
        <dbReference type="EMBL" id="KAF2184658.1"/>
    </source>
</evidence>
<gene>
    <name evidence="4" type="ORF">K469DRAFT_739282</name>
</gene>
<proteinExistence type="predicted"/>
<name>A0A6A6E2E7_9PEZI</name>
<keyword evidence="5" id="KW-1185">Reference proteome</keyword>
<feature type="region of interest" description="Disordered" evidence="1">
    <location>
        <begin position="277"/>
        <end position="401"/>
    </location>
</feature>